<proteinExistence type="predicted"/>
<evidence type="ECO:0000256" key="5">
    <source>
        <dbReference type="PROSITE-ProRule" id="PRU00221"/>
    </source>
</evidence>
<dbReference type="InterPro" id="IPR002182">
    <property type="entry name" value="NB-ARC"/>
</dbReference>
<dbReference type="GO" id="GO:0005829">
    <property type="term" value="C:cytosol"/>
    <property type="evidence" value="ECO:0007669"/>
    <property type="project" value="UniProtKB-ARBA"/>
</dbReference>
<dbReference type="Gene3D" id="3.40.50.10140">
    <property type="entry name" value="Toll/interleukin-1 receptor homology (TIR) domain"/>
    <property type="match status" value="1"/>
</dbReference>
<dbReference type="InterPro" id="IPR003593">
    <property type="entry name" value="AAA+_ATPase"/>
</dbReference>
<dbReference type="InterPro" id="IPR015943">
    <property type="entry name" value="WD40/YVTN_repeat-like_dom_sf"/>
</dbReference>
<dbReference type="InterPro" id="IPR019775">
    <property type="entry name" value="WD40_repeat_CS"/>
</dbReference>
<dbReference type="InterPro" id="IPR020472">
    <property type="entry name" value="WD40_PAC1"/>
</dbReference>
<dbReference type="InterPro" id="IPR011047">
    <property type="entry name" value="Quinoprotein_ADH-like_sf"/>
</dbReference>
<dbReference type="SMART" id="SM00382">
    <property type="entry name" value="AAA"/>
    <property type="match status" value="1"/>
</dbReference>
<organism evidence="7 8">
    <name type="scientific">Branchiostoma floridae</name>
    <name type="common">Florida lancelet</name>
    <name type="synonym">Amphioxus</name>
    <dbReference type="NCBI Taxonomy" id="7739"/>
    <lineage>
        <taxon>Eukaryota</taxon>
        <taxon>Metazoa</taxon>
        <taxon>Chordata</taxon>
        <taxon>Cephalochordata</taxon>
        <taxon>Leptocardii</taxon>
        <taxon>Amphioxiformes</taxon>
        <taxon>Branchiostomatidae</taxon>
        <taxon>Branchiostoma</taxon>
    </lineage>
</organism>
<dbReference type="PANTHER" id="PTHR19848">
    <property type="entry name" value="WD40 REPEAT PROTEIN"/>
    <property type="match status" value="1"/>
</dbReference>
<dbReference type="SUPFAM" id="SSF52200">
    <property type="entry name" value="Toll/Interleukin receptor TIR domain"/>
    <property type="match status" value="1"/>
</dbReference>
<evidence type="ECO:0000256" key="1">
    <source>
        <dbReference type="ARBA" id="ARBA00004604"/>
    </source>
</evidence>
<dbReference type="InterPro" id="IPR036388">
    <property type="entry name" value="WH-like_DNA-bd_sf"/>
</dbReference>
<keyword evidence="4" id="KW-0539">Nucleus</keyword>
<dbReference type="SUPFAM" id="SSF52540">
    <property type="entry name" value="P-loop containing nucleoside triphosphate hydrolases"/>
    <property type="match status" value="1"/>
</dbReference>
<accession>A0A9J7L812</accession>
<feature type="repeat" description="WD" evidence="5">
    <location>
        <begin position="753"/>
        <end position="785"/>
    </location>
</feature>
<dbReference type="GO" id="GO:0043531">
    <property type="term" value="F:ADP binding"/>
    <property type="evidence" value="ECO:0007669"/>
    <property type="project" value="InterPro"/>
</dbReference>
<dbReference type="PRINTS" id="PR00320">
    <property type="entry name" value="GPROTEINBRPT"/>
</dbReference>
<feature type="domain" description="TIR" evidence="6">
    <location>
        <begin position="20"/>
        <end position="144"/>
    </location>
</feature>
<dbReference type="InterPro" id="IPR000157">
    <property type="entry name" value="TIR_dom"/>
</dbReference>
<evidence type="ECO:0000256" key="2">
    <source>
        <dbReference type="ARBA" id="ARBA00022574"/>
    </source>
</evidence>
<dbReference type="KEGG" id="bfo:118416689"/>
<dbReference type="GeneID" id="118416689"/>
<feature type="repeat" description="WD" evidence="5">
    <location>
        <begin position="820"/>
        <end position="861"/>
    </location>
</feature>
<dbReference type="Pfam" id="PF17908">
    <property type="entry name" value="APAF1_C"/>
    <property type="match status" value="1"/>
</dbReference>
<feature type="repeat" description="WD" evidence="5">
    <location>
        <begin position="1078"/>
        <end position="1119"/>
    </location>
</feature>
<feature type="repeat" description="WD" evidence="5">
    <location>
        <begin position="865"/>
        <end position="906"/>
    </location>
</feature>
<dbReference type="SUPFAM" id="SSF50998">
    <property type="entry name" value="Quinoprotein alcohol dehydrogenase-like"/>
    <property type="match status" value="1"/>
</dbReference>
<name>A0A9J7L812_BRAFL</name>
<dbReference type="GO" id="GO:0005730">
    <property type="term" value="C:nucleolus"/>
    <property type="evidence" value="ECO:0000318"/>
    <property type="project" value="GO_Central"/>
</dbReference>
<gene>
    <name evidence="8" type="primary">LOC118416689</name>
</gene>
<dbReference type="Pfam" id="PF00931">
    <property type="entry name" value="NB-ARC"/>
    <property type="match status" value="1"/>
</dbReference>
<dbReference type="Gene3D" id="2.130.10.10">
    <property type="entry name" value="YVTN repeat-like/Quinoprotein amine dehydrogenase"/>
    <property type="match status" value="5"/>
</dbReference>
<evidence type="ECO:0000313" key="7">
    <source>
        <dbReference type="Proteomes" id="UP000001554"/>
    </source>
</evidence>
<dbReference type="OrthoDB" id="10036967at2759"/>
<dbReference type="InterPro" id="IPR027417">
    <property type="entry name" value="P-loop_NTPase"/>
</dbReference>
<dbReference type="GO" id="GO:0008593">
    <property type="term" value="P:regulation of Notch signaling pathway"/>
    <property type="evidence" value="ECO:0000318"/>
    <property type="project" value="GO_Central"/>
</dbReference>
<evidence type="ECO:0000256" key="4">
    <source>
        <dbReference type="ARBA" id="ARBA00023242"/>
    </source>
</evidence>
<dbReference type="PANTHER" id="PTHR19848:SF0">
    <property type="entry name" value="NOTCHLESS PROTEIN HOMOLOG 1"/>
    <property type="match status" value="1"/>
</dbReference>
<dbReference type="SMART" id="SM00320">
    <property type="entry name" value="WD40"/>
    <property type="match status" value="17"/>
</dbReference>
<dbReference type="PROSITE" id="PS00678">
    <property type="entry name" value="WD_REPEATS_1"/>
    <property type="match status" value="4"/>
</dbReference>
<dbReference type="PROSITE" id="PS50082">
    <property type="entry name" value="WD_REPEATS_2"/>
    <property type="match status" value="7"/>
</dbReference>
<feature type="repeat" description="WD" evidence="5">
    <location>
        <begin position="994"/>
        <end position="1035"/>
    </location>
</feature>
<dbReference type="PROSITE" id="PS50294">
    <property type="entry name" value="WD_REPEATS_REGION"/>
    <property type="match status" value="5"/>
</dbReference>
<feature type="repeat" description="WD" evidence="5">
    <location>
        <begin position="711"/>
        <end position="752"/>
    </location>
</feature>
<dbReference type="Proteomes" id="UP000001554">
    <property type="component" value="Chromosome 5"/>
</dbReference>
<evidence type="ECO:0000256" key="3">
    <source>
        <dbReference type="ARBA" id="ARBA00022737"/>
    </source>
</evidence>
<dbReference type="SUPFAM" id="SSF50978">
    <property type="entry name" value="WD40 repeat-like"/>
    <property type="match status" value="2"/>
</dbReference>
<dbReference type="Gene3D" id="3.40.50.300">
    <property type="entry name" value="P-loop containing nucleotide triphosphate hydrolases"/>
    <property type="match status" value="1"/>
</dbReference>
<comment type="subcellular location">
    <subcellularLocation>
        <location evidence="1">Nucleus</location>
        <location evidence="1">Nucleolus</location>
    </subcellularLocation>
</comment>
<reference evidence="7" key="1">
    <citation type="journal article" date="2020" name="Nat. Ecol. Evol.">
        <title>Deeply conserved synteny resolves early events in vertebrate evolution.</title>
        <authorList>
            <person name="Simakov O."/>
            <person name="Marletaz F."/>
            <person name="Yue J.X."/>
            <person name="O'Connell B."/>
            <person name="Jenkins J."/>
            <person name="Brandt A."/>
            <person name="Calef R."/>
            <person name="Tung C.H."/>
            <person name="Huang T.K."/>
            <person name="Schmutz J."/>
            <person name="Satoh N."/>
            <person name="Yu J.K."/>
            <person name="Putnam N.H."/>
            <person name="Green R.E."/>
            <person name="Rokhsar D.S."/>
        </authorList>
    </citation>
    <scope>NUCLEOTIDE SEQUENCE [LARGE SCALE GENOMIC DNA]</scope>
    <source>
        <strain evidence="7">S238N-H82</strain>
    </source>
</reference>
<sequence length="1650" mass="180363">METATPEPACQPPTDDDVDYMYDVLLSYCDRNRPWVLYTLASELERDNSFVLCLRDRDYESAKPRLQNFVDFAHISASIVVVLSAAYLADGPCQKELDRAIASGRTMVAVRFDGCEIPPPLRERTAVMLDRSDAAFWDKLHSFLRTYQVSTPSHAGACCYQKGRNTSFPIMPRVVVERPHDVDAVVVLVQITMETLKGLGRAGGRRREPHVVGVVGEAGVGKTVLALQVARKLTELGKKVFWMSVGAHPDILHNLTRLAAAMAGRQLFFSELPDVVNFLMTFTAGKDYVVILDDVQDAADVFDVICSLAGSCVAFVTCRNQGMLVRLHVPPSNVHVLGGLTGTAAELLLLRSAGLHGELKQGDPRAEAVASIVQVCNYIPAATVLVGSSVWNPKDPDWWKGTARDLKETENDPHTSKILGKALHVSYDSLRGETVRLCLIDCCVFQPGRDIPLTTLIVYWKYRRNISESSARGALYQLYSRSFIQRGGQHSSYRFHTSVLSYVKAMLKEPESQLHRDLLESCRTVGGGTWAECLQDGYYYQNAAHHFVRAGWTSTLVNLLTSFRWLKVKLTHTDVTSLLSDFKDLKALTPFPSPIQEVLDTIRLSGLVLAIDKSQFEGQFLGRLLKSSHPRIQKLISEIQREQRGDVALYPSSACLGRPGGCLVRSYYGHTDAVLCVVVTNFPDRKRVFTGCRDFTIRSWELGSSRDLGVLRGHRGEVCALHLRKDDRLLASASCDCTIKLWDTNRLELSATLTGHEAGVTGVAFTLDGRGLVSCSRDGVLKVWEDTVQIPSVSRLSVYKTSMTRSLSSYGSSWNIKKDLVAHSSQITSLCFFHCSSRVATCAADSLIKIWDLQEKDPTKRAGTLRGHRDIVRSVTMTKNDAYLISCADDKIIALWNTERSLLVRTLVNPDGPVAAISLSPDDTTLVSVGGASESSVRLWNLHTGQIIGTLRDSCTCALLVETTDETRLIACNGNDNKCNIWQFDYSSTELIYSNTSDVNVVCTTISRDGKLALTGSDDGKLSTWNAETGQLLGSYAVCQSSVSVLKLSPDNSIVVMGFQNAELVCCDVISLRKKWTSHEHHGAIQCVYITEDCKQIVSGARDKQVLLWDAFEGIKLRSFVLDDFGAVSVSMAGETVNAGTAENVLYSWTVGGDDTGNAVVGPKVESPPVPVVVLPDQWRVISGDLHSPDYVTFDEVGHECRHRSGHEAPVSALAVTLDGTTLIAGSVAGTLTVCNLSGQGEPAYCISPSDVSSDPGLGVEISAIGVTMTTGQMTFLTGDVDGAVKLWDSDTRTVRNPADRFQLLGAQQSGVTCFCNATDSLAVSGCRGGTIALWDLKERHRVRCWEGHHEAVTSIDCTKCDDDITVISTSLEGTIKAWRLTDEPPSPLRVWKSAPTVPAPRHLAAFTSERSACFISGSDGGSLCVYTINGEDSREIVTDQGSVNGLGVSSDGLTVLCSHVGGAYSCWKLTTGETIVTRQRSSGCTKRITAANKSTILMCPMQSVISAEDNRLIIWDAKHGSIKQVTYGAHSYVNRQQNCNSRGRKDYCAGNPKCYEITRRGVQHPAHCQSQRPRVTAVTSTDNGELIASADESNTVHVWSINTGNELLFLCSFTFDHKITDFSISGSGRMCVLQGGARLCFLDIRKPDD</sequence>
<protein>
    <submittedName>
        <fullName evidence="8">Uncharacterized protein LOC118416689</fullName>
    </submittedName>
</protein>
<dbReference type="PROSITE" id="PS50104">
    <property type="entry name" value="TIR"/>
    <property type="match status" value="1"/>
</dbReference>
<dbReference type="Gene3D" id="1.25.40.370">
    <property type="match status" value="1"/>
</dbReference>
<evidence type="ECO:0000313" key="8">
    <source>
        <dbReference type="RefSeq" id="XP_035677772.1"/>
    </source>
</evidence>
<reference evidence="8" key="2">
    <citation type="submission" date="2025-08" db="UniProtKB">
        <authorList>
            <consortium name="RefSeq"/>
        </authorList>
    </citation>
    <scope>IDENTIFICATION</scope>
    <source>
        <strain evidence="8">S238N-H82</strain>
        <tissue evidence="8">Testes</tissue>
    </source>
</reference>
<dbReference type="Pfam" id="PF13676">
    <property type="entry name" value="TIR_2"/>
    <property type="match status" value="1"/>
</dbReference>
<dbReference type="Gene3D" id="1.10.10.10">
    <property type="entry name" value="Winged helix-like DNA-binding domain superfamily/Winged helix DNA-binding domain"/>
    <property type="match status" value="1"/>
</dbReference>
<dbReference type="InterPro" id="IPR001680">
    <property type="entry name" value="WD40_rpt"/>
</dbReference>
<dbReference type="GO" id="GO:0007165">
    <property type="term" value="P:signal transduction"/>
    <property type="evidence" value="ECO:0007669"/>
    <property type="project" value="InterPro"/>
</dbReference>
<dbReference type="CDD" id="cd00200">
    <property type="entry name" value="WD40"/>
    <property type="match status" value="1"/>
</dbReference>
<keyword evidence="3" id="KW-0677">Repeat</keyword>
<dbReference type="InterPro" id="IPR041452">
    <property type="entry name" value="APAF1_C"/>
</dbReference>
<dbReference type="RefSeq" id="XP_035677772.1">
    <property type="nucleotide sequence ID" value="XM_035821879.1"/>
</dbReference>
<dbReference type="InterPro" id="IPR035897">
    <property type="entry name" value="Toll_tir_struct_dom_sf"/>
</dbReference>
<dbReference type="InterPro" id="IPR036322">
    <property type="entry name" value="WD40_repeat_dom_sf"/>
</dbReference>
<feature type="repeat" description="WD" evidence="5">
    <location>
        <begin position="1569"/>
        <end position="1610"/>
    </location>
</feature>
<evidence type="ECO:0000259" key="6">
    <source>
        <dbReference type="PROSITE" id="PS50104"/>
    </source>
</evidence>
<keyword evidence="7" id="KW-1185">Reference proteome</keyword>
<dbReference type="Pfam" id="PF00400">
    <property type="entry name" value="WD40"/>
    <property type="match status" value="9"/>
</dbReference>
<dbReference type="PRINTS" id="PR00364">
    <property type="entry name" value="DISEASERSIST"/>
</dbReference>
<keyword evidence="2 5" id="KW-0853">WD repeat</keyword>